<proteinExistence type="predicted"/>
<evidence type="ECO:0000256" key="2">
    <source>
        <dbReference type="SAM" id="Phobius"/>
    </source>
</evidence>
<reference evidence="3" key="1">
    <citation type="submission" date="2023-10" db="EMBL/GenBank/DDBJ databases">
        <title>Genome assemblies of two species of porcelain crab, Petrolisthes cinctipes and Petrolisthes manimaculis (Anomura: Porcellanidae).</title>
        <authorList>
            <person name="Angst P."/>
        </authorList>
    </citation>
    <scope>NUCLEOTIDE SEQUENCE</scope>
    <source>
        <strain evidence="3">PB745_01</strain>
        <tissue evidence="3">Gill</tissue>
    </source>
</reference>
<gene>
    <name evidence="3" type="ORF">Pcinc_032565</name>
</gene>
<evidence type="ECO:0000313" key="3">
    <source>
        <dbReference type="EMBL" id="KAK3861476.1"/>
    </source>
</evidence>
<protein>
    <submittedName>
        <fullName evidence="3">Uncharacterized protein</fullName>
    </submittedName>
</protein>
<evidence type="ECO:0000313" key="4">
    <source>
        <dbReference type="Proteomes" id="UP001286313"/>
    </source>
</evidence>
<feature type="region of interest" description="Disordered" evidence="1">
    <location>
        <begin position="173"/>
        <end position="241"/>
    </location>
</feature>
<sequence length="241" mass="27575">MTVIRTVLATRSGYPRLLWLQVHLILLLPLSPVTWTSLSAKTKYYFYEHMFSIRTYIGLGEGVITPIFNIIVIVSLVKRLPCLLWTWLFKGFGVIGINIFYISSWLIRRDSLSNITLTRPEYENHFLMVGIGMAITEGILLIFFCIISSVFTYKVAEERARIRRSIRSLHGRSPSFRRRNGRSSAPSTRGGYEEDDEDDTPSYLNPNLNLSDSTNKLPYPGSITSIDKMNNSQTLRQPTDV</sequence>
<evidence type="ECO:0000256" key="1">
    <source>
        <dbReference type="SAM" id="MobiDB-lite"/>
    </source>
</evidence>
<organism evidence="3 4">
    <name type="scientific">Petrolisthes cinctipes</name>
    <name type="common">Flat porcelain crab</name>
    <dbReference type="NCBI Taxonomy" id="88211"/>
    <lineage>
        <taxon>Eukaryota</taxon>
        <taxon>Metazoa</taxon>
        <taxon>Ecdysozoa</taxon>
        <taxon>Arthropoda</taxon>
        <taxon>Crustacea</taxon>
        <taxon>Multicrustacea</taxon>
        <taxon>Malacostraca</taxon>
        <taxon>Eumalacostraca</taxon>
        <taxon>Eucarida</taxon>
        <taxon>Decapoda</taxon>
        <taxon>Pleocyemata</taxon>
        <taxon>Anomura</taxon>
        <taxon>Galatheoidea</taxon>
        <taxon>Porcellanidae</taxon>
        <taxon>Petrolisthes</taxon>
    </lineage>
</organism>
<feature type="transmembrane region" description="Helical" evidence="2">
    <location>
        <begin position="56"/>
        <end position="77"/>
    </location>
</feature>
<dbReference type="AlphaFoldDB" id="A0AAE1EU57"/>
<keyword evidence="2" id="KW-0472">Membrane</keyword>
<comment type="caution">
    <text evidence="3">The sequence shown here is derived from an EMBL/GenBank/DDBJ whole genome shotgun (WGS) entry which is preliminary data.</text>
</comment>
<keyword evidence="2" id="KW-1133">Transmembrane helix</keyword>
<feature type="transmembrane region" description="Helical" evidence="2">
    <location>
        <begin position="84"/>
        <end position="107"/>
    </location>
</feature>
<accession>A0AAE1EU57</accession>
<feature type="compositionally biased region" description="Polar residues" evidence="1">
    <location>
        <begin position="202"/>
        <end position="241"/>
    </location>
</feature>
<feature type="transmembrane region" description="Helical" evidence="2">
    <location>
        <begin position="127"/>
        <end position="153"/>
    </location>
</feature>
<name>A0AAE1EU57_PETCI</name>
<dbReference type="Proteomes" id="UP001286313">
    <property type="component" value="Unassembled WGS sequence"/>
</dbReference>
<keyword evidence="4" id="KW-1185">Reference proteome</keyword>
<dbReference type="EMBL" id="JAWQEG010004482">
    <property type="protein sequence ID" value="KAK3861476.1"/>
    <property type="molecule type" value="Genomic_DNA"/>
</dbReference>
<keyword evidence="2" id="KW-0812">Transmembrane</keyword>